<sequence length="502" mass="54898">MHPEKNLKASTRSRNGLLQFLIENKKRFFEDWVITPLVVATLLAFVWIMNTIISMTSLVFPASVACMLLTFIMLILLDWLLPNVAAKIIEALSPGVQFLLKWINILFSPAFILIPMSPSIQLSEVGKIAAVFVIGFVISMAFSSILVRVLQYCNPLRWFYGKSASENQVAEKSHVDNAVHINVLNEKETDWENVEAKSTSSIGTIIDTNTLTNPTKLVTFLESNVNICIYALLLVPTAVIYIAIDMSLPIFLVFNVLCFQLALLVPPRIRKVLHPILICAALMILIVYLISLAKGMSLAEGLTSYSSGTRFLALSKLGRRETLPAPGAGDVLYSMLDASIVALSFNMFKFRKEIREYMFEMLLVIPILSVMTIFLYPIICRAIGISIEHSLAFAGRSITTPLAISLITTIGGDVTLGVILVVLTGISGALVGNWILSMMRVHDDDYLTIGVSMGCNSHAIATDVNPAASAIASASFVLYGSFSVIVSAIPAIISAIRSLITN</sequence>
<reference evidence="6 7" key="1">
    <citation type="submission" date="2023-04" db="EMBL/GenBank/DDBJ databases">
        <title>Genome of Basidiobolus ranarum AG-B5.</title>
        <authorList>
            <person name="Stajich J.E."/>
            <person name="Carter-House D."/>
            <person name="Gryganskyi A."/>
        </authorList>
    </citation>
    <scope>NUCLEOTIDE SEQUENCE [LARGE SCALE GENOMIC DNA]</scope>
    <source>
        <strain evidence="6 7">AG-B5</strain>
    </source>
</reference>
<evidence type="ECO:0000313" key="7">
    <source>
        <dbReference type="Proteomes" id="UP001479436"/>
    </source>
</evidence>
<keyword evidence="2 5" id="KW-0812">Transmembrane</keyword>
<dbReference type="Pfam" id="PF04172">
    <property type="entry name" value="LrgB"/>
    <property type="match status" value="1"/>
</dbReference>
<organism evidence="6 7">
    <name type="scientific">Basidiobolus ranarum</name>
    <dbReference type="NCBI Taxonomy" id="34480"/>
    <lineage>
        <taxon>Eukaryota</taxon>
        <taxon>Fungi</taxon>
        <taxon>Fungi incertae sedis</taxon>
        <taxon>Zoopagomycota</taxon>
        <taxon>Entomophthoromycotina</taxon>
        <taxon>Basidiobolomycetes</taxon>
        <taxon>Basidiobolales</taxon>
        <taxon>Basidiobolaceae</taxon>
        <taxon>Basidiobolus</taxon>
    </lineage>
</organism>
<evidence type="ECO:0000256" key="3">
    <source>
        <dbReference type="ARBA" id="ARBA00022989"/>
    </source>
</evidence>
<accession>A0ABR2WVR5</accession>
<dbReference type="PANTHER" id="PTHR30249">
    <property type="entry name" value="PUTATIVE SEROTONIN TRANSPORTER"/>
    <property type="match status" value="1"/>
</dbReference>
<feature type="transmembrane region" description="Helical" evidence="5">
    <location>
        <begin position="59"/>
        <end position="77"/>
    </location>
</feature>
<evidence type="ECO:0000256" key="2">
    <source>
        <dbReference type="ARBA" id="ARBA00022692"/>
    </source>
</evidence>
<evidence type="ECO:0008006" key="8">
    <source>
        <dbReference type="Google" id="ProtNLM"/>
    </source>
</evidence>
<feature type="transmembrane region" description="Helical" evidence="5">
    <location>
        <begin position="128"/>
        <end position="150"/>
    </location>
</feature>
<evidence type="ECO:0000256" key="1">
    <source>
        <dbReference type="ARBA" id="ARBA00004141"/>
    </source>
</evidence>
<dbReference type="InterPro" id="IPR007300">
    <property type="entry name" value="CidB/LrgB"/>
</dbReference>
<gene>
    <name evidence="6" type="ORF">K7432_005910</name>
</gene>
<dbReference type="Proteomes" id="UP001479436">
    <property type="component" value="Unassembled WGS sequence"/>
</dbReference>
<feature type="transmembrane region" description="Helical" evidence="5">
    <location>
        <begin position="98"/>
        <end position="116"/>
    </location>
</feature>
<dbReference type="EMBL" id="JASJQH010000246">
    <property type="protein sequence ID" value="KAK9765612.1"/>
    <property type="molecule type" value="Genomic_DNA"/>
</dbReference>
<feature type="transmembrane region" description="Helical" evidence="5">
    <location>
        <begin position="414"/>
        <end position="436"/>
    </location>
</feature>
<keyword evidence="4 5" id="KW-0472">Membrane</keyword>
<evidence type="ECO:0000256" key="4">
    <source>
        <dbReference type="ARBA" id="ARBA00023136"/>
    </source>
</evidence>
<feature type="transmembrane region" description="Helical" evidence="5">
    <location>
        <begin position="362"/>
        <end position="384"/>
    </location>
</feature>
<evidence type="ECO:0000313" key="6">
    <source>
        <dbReference type="EMBL" id="KAK9765612.1"/>
    </source>
</evidence>
<name>A0ABR2WVR5_9FUNG</name>
<evidence type="ECO:0000256" key="5">
    <source>
        <dbReference type="SAM" id="Phobius"/>
    </source>
</evidence>
<protein>
    <recommendedName>
        <fullName evidence="8">Plastidal glycolate/glycerate translocator 1</fullName>
    </recommendedName>
</protein>
<proteinExistence type="predicted"/>
<feature type="transmembrane region" description="Helical" evidence="5">
    <location>
        <begin position="272"/>
        <end position="293"/>
    </location>
</feature>
<comment type="caution">
    <text evidence="6">The sequence shown here is derived from an EMBL/GenBank/DDBJ whole genome shotgun (WGS) entry which is preliminary data.</text>
</comment>
<comment type="subcellular location">
    <subcellularLocation>
        <location evidence="1">Membrane</location>
        <topology evidence="1">Multi-pass membrane protein</topology>
    </subcellularLocation>
</comment>
<keyword evidence="3 5" id="KW-1133">Transmembrane helix</keyword>
<feature type="transmembrane region" description="Helical" evidence="5">
    <location>
        <begin position="476"/>
        <end position="496"/>
    </location>
</feature>
<feature type="transmembrane region" description="Helical" evidence="5">
    <location>
        <begin position="250"/>
        <end position="265"/>
    </location>
</feature>
<feature type="transmembrane region" description="Helical" evidence="5">
    <location>
        <begin position="331"/>
        <end position="350"/>
    </location>
</feature>
<dbReference type="PANTHER" id="PTHR30249:SF0">
    <property type="entry name" value="PLASTIDAL GLYCOLATE_GLYCERATE TRANSLOCATOR 1, CHLOROPLASTIC"/>
    <property type="match status" value="1"/>
</dbReference>
<keyword evidence="7" id="KW-1185">Reference proteome</keyword>
<feature type="transmembrane region" description="Helical" evidence="5">
    <location>
        <begin position="225"/>
        <end position="244"/>
    </location>
</feature>
<feature type="transmembrane region" description="Helical" evidence="5">
    <location>
        <begin position="32"/>
        <end position="53"/>
    </location>
</feature>